<dbReference type="Pfam" id="PF10825">
    <property type="entry name" value="DUF2752"/>
    <property type="match status" value="1"/>
</dbReference>
<dbReference type="KEGG" id="evi:Echvi_1037"/>
<proteinExistence type="predicted"/>
<dbReference type="STRING" id="926556.Echvi_1037"/>
<evidence type="ECO:0000256" key="1">
    <source>
        <dbReference type="SAM" id="Phobius"/>
    </source>
</evidence>
<dbReference type="PATRIC" id="fig|926556.3.peg.1080"/>
<reference evidence="3" key="1">
    <citation type="submission" date="2012-02" db="EMBL/GenBank/DDBJ databases">
        <title>The complete genome of Echinicola vietnamensis DSM 17526.</title>
        <authorList>
            <person name="Lucas S."/>
            <person name="Copeland A."/>
            <person name="Lapidus A."/>
            <person name="Glavina del Rio T."/>
            <person name="Dalin E."/>
            <person name="Tice H."/>
            <person name="Bruce D."/>
            <person name="Goodwin L."/>
            <person name="Pitluck S."/>
            <person name="Peters L."/>
            <person name="Ovchinnikova G."/>
            <person name="Teshima H."/>
            <person name="Kyrpides N."/>
            <person name="Mavromatis K."/>
            <person name="Ivanova N."/>
            <person name="Brettin T."/>
            <person name="Detter J.C."/>
            <person name="Han C."/>
            <person name="Larimer F."/>
            <person name="Land M."/>
            <person name="Hauser L."/>
            <person name="Markowitz V."/>
            <person name="Cheng J.-F."/>
            <person name="Hugenholtz P."/>
            <person name="Woyke T."/>
            <person name="Wu D."/>
            <person name="Brambilla E."/>
            <person name="Klenk H.-P."/>
            <person name="Eisen J.A."/>
        </authorList>
    </citation>
    <scope>NUCLEOTIDE SEQUENCE [LARGE SCALE GENOMIC DNA]</scope>
    <source>
        <strain evidence="3">DSM 17526 / LMG 23754 / KMM 6221</strain>
    </source>
</reference>
<dbReference type="RefSeq" id="WP_015264872.1">
    <property type="nucleotide sequence ID" value="NC_019904.1"/>
</dbReference>
<dbReference type="eggNOG" id="ENOG5032YJJ">
    <property type="taxonomic scope" value="Bacteria"/>
</dbReference>
<dbReference type="Proteomes" id="UP000010796">
    <property type="component" value="Chromosome"/>
</dbReference>
<dbReference type="InterPro" id="IPR021215">
    <property type="entry name" value="DUF2752"/>
</dbReference>
<feature type="transmembrane region" description="Helical" evidence="1">
    <location>
        <begin position="12"/>
        <end position="30"/>
    </location>
</feature>
<dbReference type="AlphaFoldDB" id="L0FW87"/>
<evidence type="ECO:0008006" key="4">
    <source>
        <dbReference type="Google" id="ProtNLM"/>
    </source>
</evidence>
<dbReference type="HOGENOM" id="CLU_098258_2_1_10"/>
<gene>
    <name evidence="2" type="ordered locus">Echvi_1037</name>
</gene>
<keyword evidence="1" id="KW-0472">Membrane</keyword>
<accession>L0FW87</accession>
<name>L0FW87_ECHVK</name>
<keyword evidence="1" id="KW-0812">Transmembrane</keyword>
<keyword evidence="3" id="KW-1185">Reference proteome</keyword>
<evidence type="ECO:0000313" key="2">
    <source>
        <dbReference type="EMBL" id="AGA77308.1"/>
    </source>
</evidence>
<keyword evidence="1" id="KW-1133">Transmembrane helix</keyword>
<dbReference type="EMBL" id="CP003346">
    <property type="protein sequence ID" value="AGA77308.1"/>
    <property type="molecule type" value="Genomic_DNA"/>
</dbReference>
<feature type="transmembrane region" description="Helical" evidence="1">
    <location>
        <begin position="81"/>
        <end position="102"/>
    </location>
</feature>
<organism evidence="2 3">
    <name type="scientific">Echinicola vietnamensis (strain DSM 17526 / LMG 23754 / KMM 6221)</name>
    <dbReference type="NCBI Taxonomy" id="926556"/>
    <lineage>
        <taxon>Bacteria</taxon>
        <taxon>Pseudomonadati</taxon>
        <taxon>Bacteroidota</taxon>
        <taxon>Cytophagia</taxon>
        <taxon>Cytophagales</taxon>
        <taxon>Cyclobacteriaceae</taxon>
        <taxon>Echinicola</taxon>
    </lineage>
</organism>
<protein>
    <recommendedName>
        <fullName evidence="4">DUF2752 domain-containing protein</fullName>
    </recommendedName>
</protein>
<evidence type="ECO:0000313" key="3">
    <source>
        <dbReference type="Proteomes" id="UP000010796"/>
    </source>
</evidence>
<sequence>MKLDPLIVSRNKLYTILSIGFGMGYGWLVYQLHAAMSHSHGPTLCLIKNVTGIPCPSCGITRAVMAIIHGDMNGAFYSNPLGFLVAVGLAVGPVWLLMDLLLKKDSLWISYQRFEIWLRNPVRAIPLGMLVLINWCWNIYKGL</sequence>